<organism evidence="8 9">
    <name type="scientific">Rehmannia glutinosa</name>
    <name type="common">Chinese foxglove</name>
    <dbReference type="NCBI Taxonomy" id="99300"/>
    <lineage>
        <taxon>Eukaryota</taxon>
        <taxon>Viridiplantae</taxon>
        <taxon>Streptophyta</taxon>
        <taxon>Embryophyta</taxon>
        <taxon>Tracheophyta</taxon>
        <taxon>Spermatophyta</taxon>
        <taxon>Magnoliopsida</taxon>
        <taxon>eudicotyledons</taxon>
        <taxon>Gunneridae</taxon>
        <taxon>Pentapetalae</taxon>
        <taxon>asterids</taxon>
        <taxon>lamiids</taxon>
        <taxon>Lamiales</taxon>
        <taxon>Orobanchaceae</taxon>
        <taxon>Rehmannieae</taxon>
        <taxon>Rehmannia</taxon>
    </lineage>
</organism>
<evidence type="ECO:0000256" key="4">
    <source>
        <dbReference type="ARBA" id="ARBA00023163"/>
    </source>
</evidence>
<dbReference type="PRINTS" id="PR00404">
    <property type="entry name" value="MADSDOMAIN"/>
</dbReference>
<evidence type="ECO:0000256" key="3">
    <source>
        <dbReference type="ARBA" id="ARBA00023125"/>
    </source>
</evidence>
<protein>
    <recommendedName>
        <fullName evidence="7">MADS-box domain-containing protein</fullName>
    </recommendedName>
</protein>
<keyword evidence="3" id="KW-0238">DNA-binding</keyword>
<dbReference type="Pfam" id="PF00319">
    <property type="entry name" value="SRF-TF"/>
    <property type="match status" value="1"/>
</dbReference>
<gene>
    <name evidence="8" type="ORF">DH2020_003260</name>
</gene>
<comment type="caution">
    <text evidence="8">The sequence shown here is derived from an EMBL/GenBank/DDBJ whole genome shotgun (WGS) entry which is preliminary data.</text>
</comment>
<keyword evidence="5" id="KW-0539">Nucleus</keyword>
<keyword evidence="4" id="KW-0804">Transcription</keyword>
<evidence type="ECO:0000256" key="2">
    <source>
        <dbReference type="ARBA" id="ARBA00023015"/>
    </source>
</evidence>
<evidence type="ECO:0000259" key="7">
    <source>
        <dbReference type="PROSITE" id="PS50066"/>
    </source>
</evidence>
<evidence type="ECO:0000313" key="9">
    <source>
        <dbReference type="Proteomes" id="UP001318860"/>
    </source>
</evidence>
<dbReference type="PROSITE" id="PS50066">
    <property type="entry name" value="MADS_BOX_2"/>
    <property type="match status" value="1"/>
</dbReference>
<evidence type="ECO:0000256" key="6">
    <source>
        <dbReference type="SAM" id="Coils"/>
    </source>
</evidence>
<keyword evidence="9" id="KW-1185">Reference proteome</keyword>
<feature type="domain" description="MADS-box" evidence="7">
    <location>
        <begin position="14"/>
        <end position="74"/>
    </location>
</feature>
<dbReference type="InterPro" id="IPR036879">
    <property type="entry name" value="TF_MADSbox_sf"/>
</dbReference>
<dbReference type="Proteomes" id="UP001318860">
    <property type="component" value="Unassembled WGS sequence"/>
</dbReference>
<dbReference type="PANTHER" id="PTHR11945">
    <property type="entry name" value="MADS BOX PROTEIN"/>
    <property type="match status" value="1"/>
</dbReference>
<evidence type="ECO:0000313" key="8">
    <source>
        <dbReference type="EMBL" id="KAK6159879.1"/>
    </source>
</evidence>
<evidence type="ECO:0000256" key="1">
    <source>
        <dbReference type="ARBA" id="ARBA00004123"/>
    </source>
</evidence>
<dbReference type="SUPFAM" id="SSF55455">
    <property type="entry name" value="SRF-like"/>
    <property type="match status" value="1"/>
</dbReference>
<sequence>MSSSGLNNSAKKGKGRQKVNMMKIENATNRQVTFSKRRAGLFKKASELSTLCGAEIVVVVFSPGNKAHSFGHPNVETISSRFLNENGPSMSDADKLLEARHKANISQQAMELNQLERQLYLEKKRASELKQAKKVDINKLDYDQLCHLEGAIRNFQQEFEAKVQNTTNFQMTRSSIGPSFVAPFNSDHAQYGNRGTISCSKGKSVRGGSFAHVRYDPGVGSSNAQVENTQIADDSCATIPYSYNVNPKSPAKY</sequence>
<dbReference type="EMBL" id="JABTTQ020000003">
    <property type="protein sequence ID" value="KAK6159879.1"/>
    <property type="molecule type" value="Genomic_DNA"/>
</dbReference>
<dbReference type="PANTHER" id="PTHR11945:SF776">
    <property type="entry name" value="AGAMOUS-LIKE 50-RELATED"/>
    <property type="match status" value="1"/>
</dbReference>
<dbReference type="SMART" id="SM00432">
    <property type="entry name" value="MADS"/>
    <property type="match status" value="1"/>
</dbReference>
<dbReference type="Gene3D" id="3.40.1810.10">
    <property type="entry name" value="Transcription factor, MADS-box"/>
    <property type="match status" value="1"/>
</dbReference>
<dbReference type="CDD" id="cd00265">
    <property type="entry name" value="MADS_MEF2_like"/>
    <property type="match status" value="1"/>
</dbReference>
<keyword evidence="6" id="KW-0175">Coiled coil</keyword>
<dbReference type="InterPro" id="IPR033896">
    <property type="entry name" value="MEF2-like_N"/>
</dbReference>
<reference evidence="8 9" key="1">
    <citation type="journal article" date="2021" name="Comput. Struct. Biotechnol. J.">
        <title>De novo genome assembly of the potent medicinal plant Rehmannia glutinosa using nanopore technology.</title>
        <authorList>
            <person name="Ma L."/>
            <person name="Dong C."/>
            <person name="Song C."/>
            <person name="Wang X."/>
            <person name="Zheng X."/>
            <person name="Niu Y."/>
            <person name="Chen S."/>
            <person name="Feng W."/>
        </authorList>
    </citation>
    <scope>NUCLEOTIDE SEQUENCE [LARGE SCALE GENOMIC DNA]</scope>
    <source>
        <strain evidence="8">DH-2019</strain>
    </source>
</reference>
<dbReference type="InterPro" id="IPR002100">
    <property type="entry name" value="TF_MADSbox"/>
</dbReference>
<feature type="coiled-coil region" evidence="6">
    <location>
        <begin position="98"/>
        <end position="132"/>
    </location>
</feature>
<keyword evidence="2" id="KW-0805">Transcription regulation</keyword>
<proteinExistence type="predicted"/>
<evidence type="ECO:0000256" key="5">
    <source>
        <dbReference type="ARBA" id="ARBA00023242"/>
    </source>
</evidence>
<comment type="subcellular location">
    <subcellularLocation>
        <location evidence="1">Nucleus</location>
    </subcellularLocation>
</comment>
<name>A0ABR0XLA4_REHGL</name>
<accession>A0ABR0XLA4</accession>